<dbReference type="GO" id="GO:0008138">
    <property type="term" value="F:protein tyrosine/serine/threonine phosphatase activity"/>
    <property type="evidence" value="ECO:0007669"/>
    <property type="project" value="TreeGrafter"/>
</dbReference>
<evidence type="ECO:0000256" key="1">
    <source>
        <dbReference type="ARBA" id="ARBA00008601"/>
    </source>
</evidence>
<feature type="region of interest" description="Disordered" evidence="5">
    <location>
        <begin position="1"/>
        <end position="53"/>
    </location>
</feature>
<accession>A0A0F7UH72</accession>
<comment type="similarity">
    <text evidence="1">Belongs to the protein-tyrosine phosphatase family. Non-receptor class dual specificity subfamily.</text>
</comment>
<dbReference type="PANTHER" id="PTHR45848">
    <property type="entry name" value="DUAL SPECIFICITY PROTEIN PHOSPHATASE 12 FAMILY MEMBER"/>
    <property type="match status" value="1"/>
</dbReference>
<dbReference type="PANTHER" id="PTHR45848:SF4">
    <property type="entry name" value="DUAL SPECIFICITY PROTEIN PHOSPHATASE 12"/>
    <property type="match status" value="1"/>
</dbReference>
<keyword evidence="4" id="KW-0904">Protein phosphatase</keyword>
<name>A0A0F7UH72_NEOCL</name>
<protein>
    <recommendedName>
        <fullName evidence="2">protein-tyrosine-phosphatase</fullName>
        <ecNumber evidence="2">3.1.3.48</ecNumber>
    </recommendedName>
</protein>
<reference evidence="6" key="1">
    <citation type="journal article" date="2015" name="PLoS ONE">
        <title>Comprehensive Evaluation of Toxoplasma gondii VEG and Neospora caninum LIV Genomes with Tachyzoite Stage Transcriptome and Proteome Defines Novel Transcript Features.</title>
        <authorList>
            <person name="Ramaprasad A."/>
            <person name="Mourier T."/>
            <person name="Naeem R."/>
            <person name="Malas T.B."/>
            <person name="Moussa E."/>
            <person name="Panigrahi A."/>
            <person name="Vermont S.J."/>
            <person name="Otto T.D."/>
            <person name="Wastling J."/>
            <person name="Pain A."/>
        </authorList>
    </citation>
    <scope>NUCLEOTIDE SEQUENCE</scope>
    <source>
        <strain evidence="6">Liverpool</strain>
    </source>
</reference>
<proteinExistence type="inferred from homology"/>
<evidence type="ECO:0000256" key="2">
    <source>
        <dbReference type="ARBA" id="ARBA00013064"/>
    </source>
</evidence>
<evidence type="ECO:0000256" key="3">
    <source>
        <dbReference type="ARBA" id="ARBA00022801"/>
    </source>
</evidence>
<evidence type="ECO:0000256" key="5">
    <source>
        <dbReference type="SAM" id="MobiDB-lite"/>
    </source>
</evidence>
<dbReference type="GO" id="GO:0004725">
    <property type="term" value="F:protein tyrosine phosphatase activity"/>
    <property type="evidence" value="ECO:0007669"/>
    <property type="project" value="UniProtKB-EC"/>
</dbReference>
<sequence>MEDQDVDVAQDAPERREQMQETDEAEQAHQTKQTVETDETEEERAQEGDAVPRGQSSPFMYACRLCRRVLFADQHILPHAKMEKRISAVGPPPAKQRSCNMYFVEPMAWMGDVQGELTGKLVCPTDRCKAKLGAWSWIGLPCNCGQWRSPAFQIQLRRVDNLPRGAEADTLEIQDIL</sequence>
<dbReference type="AlphaFoldDB" id="A0A0F7UH72"/>
<organism evidence="6">
    <name type="scientific">Neospora caninum (strain Liverpool)</name>
    <dbReference type="NCBI Taxonomy" id="572307"/>
    <lineage>
        <taxon>Eukaryota</taxon>
        <taxon>Sar</taxon>
        <taxon>Alveolata</taxon>
        <taxon>Apicomplexa</taxon>
        <taxon>Conoidasida</taxon>
        <taxon>Coccidia</taxon>
        <taxon>Eucoccidiorida</taxon>
        <taxon>Eimeriorina</taxon>
        <taxon>Sarcocystidae</taxon>
        <taxon>Neospora</taxon>
    </lineage>
</organism>
<evidence type="ECO:0000256" key="4">
    <source>
        <dbReference type="ARBA" id="ARBA00022912"/>
    </source>
</evidence>
<keyword evidence="3" id="KW-0378">Hydrolase</keyword>
<gene>
    <name evidence="6" type="ORF">BN1204_050170</name>
</gene>
<dbReference type="EC" id="3.1.3.48" evidence="2"/>
<dbReference type="EMBL" id="LN714485">
    <property type="protein sequence ID" value="CEL69303.1"/>
    <property type="molecule type" value="Genomic_DNA"/>
</dbReference>
<evidence type="ECO:0000313" key="6">
    <source>
        <dbReference type="EMBL" id="CEL69303.1"/>
    </source>
</evidence>